<dbReference type="Gene3D" id="3.55.40.20">
    <property type="entry name" value="Iron/manganese superoxide dismutase, C-terminal domain"/>
    <property type="match status" value="1"/>
</dbReference>
<comment type="subunit">
    <text evidence="2">Homodimer.</text>
</comment>
<feature type="binding site" evidence="6">
    <location>
        <position position="68"/>
    </location>
    <ligand>
        <name>Mn(2+)</name>
        <dbReference type="ChEBI" id="CHEBI:29035"/>
    </ligand>
</feature>
<evidence type="ECO:0000313" key="11">
    <source>
        <dbReference type="Proteomes" id="UP000217895"/>
    </source>
</evidence>
<evidence type="ECO:0000259" key="9">
    <source>
        <dbReference type="Pfam" id="PF02777"/>
    </source>
</evidence>
<dbReference type="Proteomes" id="UP000217895">
    <property type="component" value="Chromosome"/>
</dbReference>
<sequence length="248" mass="27956">MQTTFRRILILFVGLLVPLFFACQSNSQVDAAPSAAPQLSASPAKLDPLPYDYAALEPYIDAQTMRLHHDKHHATYVNNINETLKAYPDLQKQSVDSLIQNLNQVPEAIRTKIRNNGGGHVNHTMFWQIMAPKAGGTPTGAVAKAIDQTFGSFDAFKQQFNKAGADRFGSGWAWLVSDRQGKLSITSTANQDNPLMSNPNAYPILGNDVWEHAYYLKYQNRRAEYLTNWWNVVNWQAVNQRYAQAQRK</sequence>
<dbReference type="Pfam" id="PF00081">
    <property type="entry name" value="Sod_Fe_N"/>
    <property type="match status" value="1"/>
</dbReference>
<dbReference type="AlphaFoldDB" id="A0A1Z4JDL9"/>
<dbReference type="SUPFAM" id="SSF46609">
    <property type="entry name" value="Fe,Mn superoxide dismutase (SOD), N-terminal domain"/>
    <property type="match status" value="1"/>
</dbReference>
<dbReference type="InterPro" id="IPR019833">
    <property type="entry name" value="Mn/Fe_SOD_BS"/>
</dbReference>
<dbReference type="GO" id="GO:0005737">
    <property type="term" value="C:cytoplasm"/>
    <property type="evidence" value="ECO:0007669"/>
    <property type="project" value="TreeGrafter"/>
</dbReference>
<keyword evidence="11" id="KW-1185">Reference proteome</keyword>
<dbReference type="PIRSF" id="PIRSF000349">
    <property type="entry name" value="SODismutase"/>
    <property type="match status" value="1"/>
</dbReference>
<evidence type="ECO:0000256" key="1">
    <source>
        <dbReference type="ARBA" id="ARBA00008714"/>
    </source>
</evidence>
<feature type="domain" description="Manganese/iron superoxide dismutase C-terminal" evidence="9">
    <location>
        <begin position="138"/>
        <end position="241"/>
    </location>
</feature>
<dbReference type="PANTHER" id="PTHR43595:SF2">
    <property type="entry name" value="SMALL RIBOSOMAL SUBUNIT PROTEIN MS42"/>
    <property type="match status" value="1"/>
</dbReference>
<dbReference type="GO" id="GO:0046872">
    <property type="term" value="F:metal ion binding"/>
    <property type="evidence" value="ECO:0007669"/>
    <property type="project" value="UniProtKB-KW"/>
</dbReference>
<feature type="binding site" evidence="6">
    <location>
        <position position="212"/>
    </location>
    <ligand>
        <name>Mn(2+)</name>
        <dbReference type="ChEBI" id="CHEBI:29035"/>
    </ligand>
</feature>
<dbReference type="PROSITE" id="PS51257">
    <property type="entry name" value="PROKAR_LIPOPROTEIN"/>
    <property type="match status" value="1"/>
</dbReference>
<evidence type="ECO:0000256" key="5">
    <source>
        <dbReference type="ARBA" id="ARBA00023002"/>
    </source>
</evidence>
<dbReference type="SMR" id="A0A1Z4JDL9"/>
<feature type="binding site" evidence="6">
    <location>
        <position position="208"/>
    </location>
    <ligand>
        <name>Mn(2+)</name>
        <dbReference type="ChEBI" id="CHEBI:29035"/>
    </ligand>
</feature>
<evidence type="ECO:0000256" key="6">
    <source>
        <dbReference type="PIRSR" id="PIRSR000349-1"/>
    </source>
</evidence>
<evidence type="ECO:0000256" key="3">
    <source>
        <dbReference type="ARBA" id="ARBA00012682"/>
    </source>
</evidence>
<dbReference type="InterPro" id="IPR036314">
    <property type="entry name" value="SOD_C_sf"/>
</dbReference>
<dbReference type="InterPro" id="IPR019831">
    <property type="entry name" value="Mn/Fe_SOD_N"/>
</dbReference>
<dbReference type="EMBL" id="AP018203">
    <property type="protein sequence ID" value="BAY54763.1"/>
    <property type="molecule type" value="Genomic_DNA"/>
</dbReference>
<dbReference type="Pfam" id="PF02777">
    <property type="entry name" value="Sod_Fe_C"/>
    <property type="match status" value="1"/>
</dbReference>
<keyword evidence="5 7" id="KW-0560">Oxidoreductase</keyword>
<proteinExistence type="inferred from homology"/>
<dbReference type="GO" id="GO:0004784">
    <property type="term" value="F:superoxide dismutase activity"/>
    <property type="evidence" value="ECO:0007669"/>
    <property type="project" value="UniProtKB-EC"/>
</dbReference>
<dbReference type="InterPro" id="IPR036324">
    <property type="entry name" value="Mn/Fe_SOD_N_sf"/>
</dbReference>
<dbReference type="EC" id="1.15.1.1" evidence="3 7"/>
<evidence type="ECO:0000259" key="8">
    <source>
        <dbReference type="Pfam" id="PF00081"/>
    </source>
</evidence>
<reference evidence="10 11" key="1">
    <citation type="submission" date="2017-06" db="EMBL/GenBank/DDBJ databases">
        <title>Genome sequencing of cyanobaciteial culture collection at National Institute for Environmental Studies (NIES).</title>
        <authorList>
            <person name="Hirose Y."/>
            <person name="Shimura Y."/>
            <person name="Fujisawa T."/>
            <person name="Nakamura Y."/>
            <person name="Kawachi M."/>
        </authorList>
    </citation>
    <scope>NUCLEOTIDE SEQUENCE [LARGE SCALE GENOMIC DNA]</scope>
    <source>
        <strain evidence="10 11">NIES-2135</strain>
    </source>
</reference>
<dbReference type="InterPro" id="IPR001189">
    <property type="entry name" value="Mn/Fe_SOD"/>
</dbReference>
<evidence type="ECO:0000256" key="2">
    <source>
        <dbReference type="ARBA" id="ARBA00011738"/>
    </source>
</evidence>
<dbReference type="PRINTS" id="PR01703">
    <property type="entry name" value="MNSODISMTASE"/>
</dbReference>
<feature type="domain" description="Manganese/iron superoxide dismutase N-terminal" evidence="8">
    <location>
        <begin position="45"/>
        <end position="131"/>
    </location>
</feature>
<accession>A0A1Z4JDL9</accession>
<protein>
    <recommendedName>
        <fullName evidence="3 7">Superoxide dismutase</fullName>
        <ecNumber evidence="3 7">1.15.1.1</ecNumber>
    </recommendedName>
</protein>
<comment type="similarity">
    <text evidence="1 7">Belongs to the iron/manganese superoxide dismutase family.</text>
</comment>
<comment type="catalytic activity">
    <reaction evidence="7">
        <text>2 superoxide + 2 H(+) = H2O2 + O2</text>
        <dbReference type="Rhea" id="RHEA:20696"/>
        <dbReference type="ChEBI" id="CHEBI:15378"/>
        <dbReference type="ChEBI" id="CHEBI:15379"/>
        <dbReference type="ChEBI" id="CHEBI:16240"/>
        <dbReference type="ChEBI" id="CHEBI:18421"/>
        <dbReference type="EC" id="1.15.1.1"/>
    </reaction>
</comment>
<comment type="function">
    <text evidence="7">Destroys radicals which are normally produced within the cells and which are toxic to biological systems.</text>
</comment>
<name>A0A1Z4JDL9_LEPBY</name>
<feature type="binding site" evidence="6">
    <location>
        <position position="123"/>
    </location>
    <ligand>
        <name>Mn(2+)</name>
        <dbReference type="ChEBI" id="CHEBI:29035"/>
    </ligand>
</feature>
<dbReference type="FunFam" id="1.10.287.990:FF:000001">
    <property type="entry name" value="Superoxide dismutase"/>
    <property type="match status" value="1"/>
</dbReference>
<dbReference type="PANTHER" id="PTHR43595">
    <property type="entry name" value="37S RIBOSOMAL PROTEIN S26, MITOCHONDRIAL"/>
    <property type="match status" value="1"/>
</dbReference>
<dbReference type="FunFam" id="3.55.40.20:FF:000001">
    <property type="entry name" value="Superoxide dismutase"/>
    <property type="match status" value="1"/>
</dbReference>
<dbReference type="PROSITE" id="PS00088">
    <property type="entry name" value="SOD_MN"/>
    <property type="match status" value="1"/>
</dbReference>
<evidence type="ECO:0000256" key="7">
    <source>
        <dbReference type="RuleBase" id="RU000414"/>
    </source>
</evidence>
<dbReference type="InterPro" id="IPR019832">
    <property type="entry name" value="Mn/Fe_SOD_C"/>
</dbReference>
<organism evidence="10 11">
    <name type="scientific">Leptolyngbya boryana NIES-2135</name>
    <dbReference type="NCBI Taxonomy" id="1973484"/>
    <lineage>
        <taxon>Bacteria</taxon>
        <taxon>Bacillati</taxon>
        <taxon>Cyanobacteriota</taxon>
        <taxon>Cyanophyceae</taxon>
        <taxon>Leptolyngbyales</taxon>
        <taxon>Leptolyngbyaceae</taxon>
        <taxon>Leptolyngbya group</taxon>
        <taxon>Leptolyngbya</taxon>
    </lineage>
</organism>
<evidence type="ECO:0000256" key="4">
    <source>
        <dbReference type="ARBA" id="ARBA00022723"/>
    </source>
</evidence>
<evidence type="ECO:0000313" key="10">
    <source>
        <dbReference type="EMBL" id="BAY54763.1"/>
    </source>
</evidence>
<dbReference type="SUPFAM" id="SSF54719">
    <property type="entry name" value="Fe,Mn superoxide dismutase (SOD), C-terminal domain"/>
    <property type="match status" value="1"/>
</dbReference>
<gene>
    <name evidence="10" type="ORF">NIES2135_15810</name>
</gene>
<keyword evidence="4 6" id="KW-0479">Metal-binding</keyword>
<dbReference type="Gene3D" id="1.10.287.990">
    <property type="entry name" value="Fe,Mn superoxide dismutase (SOD) domain"/>
    <property type="match status" value="1"/>
</dbReference>